<dbReference type="EMBL" id="BKCJ010009744">
    <property type="protein sequence ID" value="GEU88413.1"/>
    <property type="molecule type" value="Genomic_DNA"/>
</dbReference>
<dbReference type="AlphaFoldDB" id="A0A6L2NQH9"/>
<accession>A0A6L2NQH9</accession>
<evidence type="ECO:0000313" key="3">
    <source>
        <dbReference type="EMBL" id="GEU88413.1"/>
    </source>
</evidence>
<feature type="compositionally biased region" description="Basic and acidic residues" evidence="1">
    <location>
        <begin position="215"/>
        <end position="224"/>
    </location>
</feature>
<gene>
    <name evidence="3" type="ORF">Tci_060391</name>
</gene>
<sequence length="430" mass="48930">MDKCKIGLGYNVVPPPYTGNFMPLKPDLVYPSLDDFVDGNKSVSKSIVEKPTVESNEPKTASIENLIDLRVKVIRCDNRTEFKNRVMNQFCEIKGYSTNSKVFRVFNGRTRIVEENLHVKFSENTPNIARSRPAWLFDIDALTKSINYKPVVVGNQSNSSEGTKACDNVGKTRVETVPDKDHILLPLWTQDLPFSSSSKDSPGAGFKPLEEEENKDVKDPRNEDSEVPTTEESRVNQKEKDNVNSTNRVNAVSLIVNAVNKEVNVVGRKSSIELTDDPNMPDLEDISIFKDSNEDIFGVEADLNNMESTFQVSPIPITRIHKDHPFEQVIGDSHSAPQTRRIAIGSKWVFKNKWDERWILIRNKARLVAQRHTQEEGIHYDEVFATIVKIKVIRLFLGYASFKDFVVYQMDVKSAFLYGKIEEDFLYKCS</sequence>
<evidence type="ECO:0000259" key="2">
    <source>
        <dbReference type="Pfam" id="PF07727"/>
    </source>
</evidence>
<name>A0A6L2NQH9_TANCI</name>
<organism evidence="3">
    <name type="scientific">Tanacetum cinerariifolium</name>
    <name type="common">Dalmatian daisy</name>
    <name type="synonym">Chrysanthemum cinerariifolium</name>
    <dbReference type="NCBI Taxonomy" id="118510"/>
    <lineage>
        <taxon>Eukaryota</taxon>
        <taxon>Viridiplantae</taxon>
        <taxon>Streptophyta</taxon>
        <taxon>Embryophyta</taxon>
        <taxon>Tracheophyta</taxon>
        <taxon>Spermatophyta</taxon>
        <taxon>Magnoliopsida</taxon>
        <taxon>eudicotyledons</taxon>
        <taxon>Gunneridae</taxon>
        <taxon>Pentapetalae</taxon>
        <taxon>asterids</taxon>
        <taxon>campanulids</taxon>
        <taxon>Asterales</taxon>
        <taxon>Asteraceae</taxon>
        <taxon>Asteroideae</taxon>
        <taxon>Anthemideae</taxon>
        <taxon>Anthemidinae</taxon>
        <taxon>Tanacetum</taxon>
    </lineage>
</organism>
<feature type="region of interest" description="Disordered" evidence="1">
    <location>
        <begin position="194"/>
        <end position="246"/>
    </location>
</feature>
<evidence type="ECO:0000256" key="1">
    <source>
        <dbReference type="SAM" id="MobiDB-lite"/>
    </source>
</evidence>
<feature type="domain" description="Reverse transcriptase Ty1/copia-type" evidence="2">
    <location>
        <begin position="337"/>
        <end position="427"/>
    </location>
</feature>
<protein>
    <submittedName>
        <fullName evidence="3">Retrovirus-related Pol polyprotein from transposon TNT 1-94</fullName>
    </submittedName>
</protein>
<reference evidence="3" key="1">
    <citation type="journal article" date="2019" name="Sci. Rep.">
        <title>Draft genome of Tanacetum cinerariifolium, the natural source of mosquito coil.</title>
        <authorList>
            <person name="Yamashiro T."/>
            <person name="Shiraishi A."/>
            <person name="Satake H."/>
            <person name="Nakayama K."/>
        </authorList>
    </citation>
    <scope>NUCLEOTIDE SEQUENCE</scope>
</reference>
<comment type="caution">
    <text evidence="3">The sequence shown here is derived from an EMBL/GenBank/DDBJ whole genome shotgun (WGS) entry which is preliminary data.</text>
</comment>
<dbReference type="Pfam" id="PF07727">
    <property type="entry name" value="RVT_2"/>
    <property type="match status" value="1"/>
</dbReference>
<feature type="compositionally biased region" description="Basic and acidic residues" evidence="1">
    <location>
        <begin position="231"/>
        <end position="242"/>
    </location>
</feature>
<proteinExistence type="predicted"/>
<dbReference type="InterPro" id="IPR013103">
    <property type="entry name" value="RVT_2"/>
</dbReference>